<dbReference type="AlphaFoldDB" id="A0A8T1X4F0"/>
<name>A0A8T1X4F0_9STRA</name>
<reference evidence="4" key="1">
    <citation type="submission" date="2021-02" db="EMBL/GenBank/DDBJ databases">
        <authorList>
            <person name="Palmer J.M."/>
        </authorList>
    </citation>
    <scope>NUCLEOTIDE SEQUENCE</scope>
    <source>
        <strain evidence="4">SCRP23</strain>
    </source>
</reference>
<dbReference type="Pfam" id="PF00144">
    <property type="entry name" value="Beta-lactamase"/>
    <property type="match status" value="1"/>
</dbReference>
<sequence length="512" mass="56843">MNEEQLPLVSRDGAGDSLQQQLSSYHQRQRARQRRRDRTRTVGRATVGFLAAALLALLLIALSWPAQRRNERAVELTTLLDAYREAKNFSGVVRLSHNGQKKLQVAMGKANVPLNDPMKEHSVFPMGAHVQLVTAVALYQLQERGAVQLDKPIGAYLTPQDWEAFGFNADSRTSWCPRVGGTAECQQMTFQHLLYMGSGIKSEETLRRGPLYALGSLGRQIGSFINAPLAFKPGTNYSYSDDNYVLLAYMVERLSGLSFGGYLQTHIFKPLNLKFTSYDPYAGALGVQKGLVDEYVQYYAHREPNITASASGSKSSSGPSAVIEKKMHHMATGTCQLYQDLGSSVQGLQSTGKDMHRLYTDLFHEHGRHSKLLNMKSIAQIVSIRNPAYTAFAQGIGVSFDDDQSGEEIVGVKDTAWPSKIMFCGSTACTTTCMTMQTPSSNMSIIASAFTNDVRLLFSSVDAFRAYKPREFLEKRDPIMKEGGFEKNDGEVNTLAWSLLQLFLRFYTNPSN</sequence>
<keyword evidence="2" id="KW-0812">Transmembrane</keyword>
<comment type="caution">
    <text evidence="4">The sequence shown here is derived from an EMBL/GenBank/DDBJ whole genome shotgun (WGS) entry which is preliminary data.</text>
</comment>
<keyword evidence="5" id="KW-1185">Reference proteome</keyword>
<proteinExistence type="predicted"/>
<evidence type="ECO:0000259" key="3">
    <source>
        <dbReference type="Pfam" id="PF00144"/>
    </source>
</evidence>
<dbReference type="PANTHER" id="PTHR46825:SF9">
    <property type="entry name" value="BETA-LACTAMASE-RELATED DOMAIN-CONTAINING PROTEIN"/>
    <property type="match status" value="1"/>
</dbReference>
<dbReference type="InterPro" id="IPR050491">
    <property type="entry name" value="AmpC-like"/>
</dbReference>
<evidence type="ECO:0000313" key="5">
    <source>
        <dbReference type="Proteomes" id="UP000693981"/>
    </source>
</evidence>
<feature type="domain" description="Beta-lactamase-related" evidence="3">
    <location>
        <begin position="79"/>
        <end position="365"/>
    </location>
</feature>
<evidence type="ECO:0000256" key="2">
    <source>
        <dbReference type="SAM" id="Phobius"/>
    </source>
</evidence>
<dbReference type="InterPro" id="IPR001466">
    <property type="entry name" value="Beta-lactam-related"/>
</dbReference>
<dbReference type="PANTHER" id="PTHR46825">
    <property type="entry name" value="D-ALANYL-D-ALANINE-CARBOXYPEPTIDASE/ENDOPEPTIDASE AMPH"/>
    <property type="match status" value="1"/>
</dbReference>
<dbReference type="OrthoDB" id="5946976at2759"/>
<keyword evidence="2" id="KW-0472">Membrane</keyword>
<dbReference type="EMBL" id="JAGDFL010000057">
    <property type="protein sequence ID" value="KAG7399268.1"/>
    <property type="molecule type" value="Genomic_DNA"/>
</dbReference>
<feature type="compositionally biased region" description="Polar residues" evidence="1">
    <location>
        <begin position="17"/>
        <end position="26"/>
    </location>
</feature>
<feature type="compositionally biased region" description="Basic residues" evidence="1">
    <location>
        <begin position="27"/>
        <end position="38"/>
    </location>
</feature>
<evidence type="ECO:0000313" key="4">
    <source>
        <dbReference type="EMBL" id="KAG7399268.1"/>
    </source>
</evidence>
<gene>
    <name evidence="4" type="ORF">PHYBOEH_009194</name>
</gene>
<organism evidence="4 5">
    <name type="scientific">Phytophthora boehmeriae</name>
    <dbReference type="NCBI Taxonomy" id="109152"/>
    <lineage>
        <taxon>Eukaryota</taxon>
        <taxon>Sar</taxon>
        <taxon>Stramenopiles</taxon>
        <taxon>Oomycota</taxon>
        <taxon>Peronosporomycetes</taxon>
        <taxon>Peronosporales</taxon>
        <taxon>Peronosporaceae</taxon>
        <taxon>Phytophthora</taxon>
    </lineage>
</organism>
<feature type="transmembrane region" description="Helical" evidence="2">
    <location>
        <begin position="42"/>
        <end position="64"/>
    </location>
</feature>
<keyword evidence="2" id="KW-1133">Transmembrane helix</keyword>
<dbReference type="Proteomes" id="UP000693981">
    <property type="component" value="Unassembled WGS sequence"/>
</dbReference>
<feature type="region of interest" description="Disordered" evidence="1">
    <location>
        <begin position="1"/>
        <end position="39"/>
    </location>
</feature>
<accession>A0A8T1X4F0</accession>
<evidence type="ECO:0000256" key="1">
    <source>
        <dbReference type="SAM" id="MobiDB-lite"/>
    </source>
</evidence>
<protein>
    <recommendedName>
        <fullName evidence="3">Beta-lactamase-related domain-containing protein</fullName>
    </recommendedName>
</protein>